<organism evidence="8">
    <name type="scientific">Schistocephalus solidus</name>
    <name type="common">Tapeworm</name>
    <dbReference type="NCBI Taxonomy" id="70667"/>
    <lineage>
        <taxon>Eukaryota</taxon>
        <taxon>Metazoa</taxon>
        <taxon>Spiralia</taxon>
        <taxon>Lophotrochozoa</taxon>
        <taxon>Platyhelminthes</taxon>
        <taxon>Cestoda</taxon>
        <taxon>Eucestoda</taxon>
        <taxon>Diphyllobothriidea</taxon>
        <taxon>Diphyllobothriidae</taxon>
        <taxon>Schistocephalus</taxon>
    </lineage>
</organism>
<protein>
    <recommendedName>
        <fullName evidence="3">Protein Dr1</fullName>
    </recommendedName>
    <alternativeName>
        <fullName evidence="6">Down-regulator of transcription 1</fullName>
    </alternativeName>
    <alternativeName>
        <fullName evidence="5">Negative cofactor 2-beta</fullName>
    </alternativeName>
</protein>
<reference evidence="8" key="1">
    <citation type="submission" date="2016-01" db="EMBL/GenBank/DDBJ databases">
        <title>Reference transcriptome for the parasite Schistocephalus solidus: insights into the molecular evolution of parasitism.</title>
        <authorList>
            <person name="Hebert F.O."/>
            <person name="Grambauer S."/>
            <person name="Barber I."/>
            <person name="Landry C.R."/>
            <person name="Aubin-Horth N."/>
        </authorList>
    </citation>
    <scope>NUCLEOTIDE SEQUENCE</scope>
</reference>
<evidence type="ECO:0000256" key="1">
    <source>
        <dbReference type="ARBA" id="ARBA00004123"/>
    </source>
</evidence>
<comment type="similarity">
    <text evidence="2">Belongs to the NC2 beta/DR1 family.</text>
</comment>
<dbReference type="Pfam" id="PF00808">
    <property type="entry name" value="CBFD_NFYB_HMF"/>
    <property type="match status" value="1"/>
</dbReference>
<dbReference type="EMBL" id="GEEE01024030">
    <property type="protein sequence ID" value="JAP39195.1"/>
    <property type="molecule type" value="Transcribed_RNA"/>
</dbReference>
<dbReference type="SUPFAM" id="SSF47113">
    <property type="entry name" value="Histone-fold"/>
    <property type="match status" value="1"/>
</dbReference>
<evidence type="ECO:0000256" key="2">
    <source>
        <dbReference type="ARBA" id="ARBA00009245"/>
    </source>
</evidence>
<dbReference type="GO" id="GO:0046982">
    <property type="term" value="F:protein heterodimerization activity"/>
    <property type="evidence" value="ECO:0007669"/>
    <property type="project" value="InterPro"/>
</dbReference>
<dbReference type="GO" id="GO:0051123">
    <property type="term" value="P:RNA polymerase II preinitiation complex assembly"/>
    <property type="evidence" value="ECO:0007669"/>
    <property type="project" value="TreeGrafter"/>
</dbReference>
<evidence type="ECO:0000256" key="6">
    <source>
        <dbReference type="ARBA" id="ARBA00032651"/>
    </source>
</evidence>
<feature type="domain" description="Transcription factor CBF/NF-Y/archaeal histone" evidence="7">
    <location>
        <begin position="38"/>
        <end position="97"/>
    </location>
</feature>
<dbReference type="GO" id="GO:0000122">
    <property type="term" value="P:negative regulation of transcription by RNA polymerase II"/>
    <property type="evidence" value="ECO:0007669"/>
    <property type="project" value="InterPro"/>
</dbReference>
<dbReference type="InterPro" id="IPR042225">
    <property type="entry name" value="Ncb2"/>
</dbReference>
<dbReference type="AlphaFoldDB" id="A0A0X3NHX9"/>
<evidence type="ECO:0000313" key="8">
    <source>
        <dbReference type="EMBL" id="JAP39195.1"/>
    </source>
</evidence>
<dbReference type="InterPro" id="IPR009072">
    <property type="entry name" value="Histone-fold"/>
</dbReference>
<proteinExistence type="inferred from homology"/>
<name>A0A0X3NHX9_SCHSO</name>
<evidence type="ECO:0000256" key="5">
    <source>
        <dbReference type="ARBA" id="ARBA00030451"/>
    </source>
</evidence>
<dbReference type="Gene3D" id="1.10.20.10">
    <property type="entry name" value="Histone, subunit A"/>
    <property type="match status" value="1"/>
</dbReference>
<gene>
    <name evidence="8" type="primary">NC2B</name>
    <name evidence="8" type="ORF">TR122382</name>
</gene>
<dbReference type="GO" id="GO:0017025">
    <property type="term" value="F:TBP-class protein binding"/>
    <property type="evidence" value="ECO:0007669"/>
    <property type="project" value="TreeGrafter"/>
</dbReference>
<evidence type="ECO:0000256" key="4">
    <source>
        <dbReference type="ARBA" id="ARBA00023242"/>
    </source>
</evidence>
<keyword evidence="4" id="KW-0539">Nucleus</keyword>
<sequence>KVELKDRLDTLAHPEGLRLGLMDFDDDFATKEDEEVAIPRASLNKFIKDILPEARLTNETRELILSCCHRFIHHLSTMANIACTQANKKTINTEHILNGLDAMGLSSYKAEARAANEGAKVELKDRRMLSASYKFKQHDSEQLEQLREEQQKIFEQARATFLEEQMDKSDLLAAAASTVASLTKYSNAEGSDIITQDEAQSQGTHSEIPTAPASALLLGITALSEEDNYD</sequence>
<evidence type="ECO:0000259" key="7">
    <source>
        <dbReference type="Pfam" id="PF00808"/>
    </source>
</evidence>
<feature type="non-terminal residue" evidence="8">
    <location>
        <position position="1"/>
    </location>
</feature>
<accession>A0A0X3NHX9</accession>
<dbReference type="PANTHER" id="PTHR46138:SF1">
    <property type="entry name" value="PROTEIN DR1"/>
    <property type="match status" value="1"/>
</dbReference>
<dbReference type="PANTHER" id="PTHR46138">
    <property type="entry name" value="PROTEIN DR1"/>
    <property type="match status" value="1"/>
</dbReference>
<dbReference type="GO" id="GO:0016251">
    <property type="term" value="F:RNA polymerase II general transcription initiation factor activity"/>
    <property type="evidence" value="ECO:0007669"/>
    <property type="project" value="TreeGrafter"/>
</dbReference>
<dbReference type="InterPro" id="IPR003958">
    <property type="entry name" value="CBFA_NFYB_domain"/>
</dbReference>
<dbReference type="CDD" id="cd22905">
    <property type="entry name" value="HFD_Dr1"/>
    <property type="match status" value="1"/>
</dbReference>
<comment type="subcellular location">
    <subcellularLocation>
        <location evidence="1">Nucleus</location>
    </subcellularLocation>
</comment>
<dbReference type="GO" id="GO:0017054">
    <property type="term" value="C:negative cofactor 2 complex"/>
    <property type="evidence" value="ECO:0007669"/>
    <property type="project" value="InterPro"/>
</dbReference>
<evidence type="ECO:0000256" key="3">
    <source>
        <dbReference type="ARBA" id="ARBA00018742"/>
    </source>
</evidence>